<dbReference type="OrthoDB" id="425344at2759"/>
<keyword evidence="10" id="KW-0807">Transducer</keyword>
<dbReference type="InterPro" id="IPR017978">
    <property type="entry name" value="GPCR_3_C"/>
</dbReference>
<reference evidence="14 15" key="1">
    <citation type="journal article" date="2018" name="Gigascience">
        <title>Genomes of trombidid mites reveal novel predicted allergens and laterally-transferred genes associated with secondary metabolism.</title>
        <authorList>
            <person name="Dong X."/>
            <person name="Chaisiri K."/>
            <person name="Xia D."/>
            <person name="Armstrong S.D."/>
            <person name="Fang Y."/>
            <person name="Donnelly M.J."/>
            <person name="Kadowaki T."/>
            <person name="McGarry J.W."/>
            <person name="Darby A.C."/>
            <person name="Makepeace B.L."/>
        </authorList>
    </citation>
    <scope>NUCLEOTIDE SEQUENCE [LARGE SCALE GENOMIC DNA]</scope>
    <source>
        <strain evidence="14">UoL-UT</strain>
    </source>
</reference>
<evidence type="ECO:0000259" key="13">
    <source>
        <dbReference type="PROSITE" id="PS50259"/>
    </source>
</evidence>
<dbReference type="Proteomes" id="UP000288716">
    <property type="component" value="Unassembled WGS sequence"/>
</dbReference>
<feature type="transmembrane region" description="Helical" evidence="12">
    <location>
        <begin position="328"/>
        <end position="350"/>
    </location>
</feature>
<protein>
    <submittedName>
        <fullName evidence="14">Metabotropic glutamate receptor-like protein</fullName>
    </submittedName>
</protein>
<dbReference type="InterPro" id="IPR050726">
    <property type="entry name" value="mGluR"/>
</dbReference>
<evidence type="ECO:0000313" key="15">
    <source>
        <dbReference type="Proteomes" id="UP000288716"/>
    </source>
</evidence>
<dbReference type="EMBL" id="NCKV01003600">
    <property type="protein sequence ID" value="RWS25535.1"/>
    <property type="molecule type" value="Genomic_DNA"/>
</dbReference>
<gene>
    <name evidence="14" type="ORF">B4U80_01422</name>
</gene>
<proteinExistence type="inferred from homology"/>
<dbReference type="Pfam" id="PF07562">
    <property type="entry name" value="NCD3G"/>
    <property type="match status" value="1"/>
</dbReference>
<evidence type="ECO:0000256" key="5">
    <source>
        <dbReference type="ARBA" id="ARBA00022989"/>
    </source>
</evidence>
<dbReference type="PANTHER" id="PTHR24060">
    <property type="entry name" value="METABOTROPIC GLUTAMATE RECEPTOR"/>
    <property type="match status" value="1"/>
</dbReference>
<dbReference type="InterPro" id="IPR000337">
    <property type="entry name" value="GPCR_3"/>
</dbReference>
<dbReference type="PROSITE" id="PS50259">
    <property type="entry name" value="G_PROTEIN_RECEP_F3_4"/>
    <property type="match status" value="1"/>
</dbReference>
<feature type="domain" description="G-protein coupled receptors family 3 profile" evidence="13">
    <location>
        <begin position="136"/>
        <end position="402"/>
    </location>
</feature>
<evidence type="ECO:0000256" key="4">
    <source>
        <dbReference type="ARBA" id="ARBA00022692"/>
    </source>
</evidence>
<keyword evidence="6" id="KW-0297">G-protein coupled receptor</keyword>
<evidence type="ECO:0000256" key="7">
    <source>
        <dbReference type="ARBA" id="ARBA00023136"/>
    </source>
</evidence>
<dbReference type="InterPro" id="IPR038550">
    <property type="entry name" value="GPCR_3_9-Cys_sf"/>
</dbReference>
<sequence length="402" mass="46039">MAGSEVRFDNSGDGLGRYNIYNYQKVTNADNNTVYVYEKVGNWLEEGLILEKDKIIWNEGNRTPPDSICSYPCSTGLQKIMQQGDTCCWICNECRDFQYLVDEFTCEDCKTAWWPYANRSGCYALPEQYMDWNSYFALVPIAIAVIGIVLTLFVIYTFIKYIETPIVKASGRELSFILLFGILFCYFMTFVLLAKPATIICAFQRFGVGLGFALIYGALLTKTNRISRIFDSARKSARRPSFISPKSQVIITMIMVSIQVVGTVIWFLVEPPGIRVYVPEEKRNEAILKCMVKDSSFLVSLVYNMLLITTCTIYAVKTRKIPENFNESKFIGFTMYTTCIIWLAFVPIYFGTGNSFEVRISIPLNRFNDYKVDLMSAITAIAVIRNSFHEKVKRINENKEKQ</sequence>
<comment type="caution">
    <text evidence="14">The sequence shown here is derived from an EMBL/GenBank/DDBJ whole genome shotgun (WGS) entry which is preliminary data.</text>
</comment>
<name>A0A443SDE6_9ACAR</name>
<feature type="transmembrane region" description="Helical" evidence="12">
    <location>
        <begin position="174"/>
        <end position="191"/>
    </location>
</feature>
<dbReference type="STRING" id="299467.A0A443SDE6"/>
<dbReference type="VEuPathDB" id="VectorBase:LDEU006505"/>
<dbReference type="InterPro" id="IPR017979">
    <property type="entry name" value="GPCR_3_CS"/>
</dbReference>
<evidence type="ECO:0000256" key="2">
    <source>
        <dbReference type="ARBA" id="ARBA00007242"/>
    </source>
</evidence>
<dbReference type="GO" id="GO:0004930">
    <property type="term" value="F:G protein-coupled receptor activity"/>
    <property type="evidence" value="ECO:0007669"/>
    <property type="project" value="UniProtKB-KW"/>
</dbReference>
<evidence type="ECO:0000256" key="6">
    <source>
        <dbReference type="ARBA" id="ARBA00023040"/>
    </source>
</evidence>
<dbReference type="PRINTS" id="PR00248">
    <property type="entry name" value="GPCRMGR"/>
</dbReference>
<feature type="transmembrane region" description="Helical" evidence="12">
    <location>
        <begin position="249"/>
        <end position="269"/>
    </location>
</feature>
<keyword evidence="9" id="KW-0325">Glycoprotein</keyword>
<keyword evidence="5 12" id="KW-1133">Transmembrane helix</keyword>
<dbReference type="GO" id="GO:0005886">
    <property type="term" value="C:plasma membrane"/>
    <property type="evidence" value="ECO:0007669"/>
    <property type="project" value="UniProtKB-SubCell"/>
</dbReference>
<comment type="similarity">
    <text evidence="2">Belongs to the G-protein coupled receptor 3 family.</text>
</comment>
<evidence type="ECO:0000256" key="12">
    <source>
        <dbReference type="SAM" id="Phobius"/>
    </source>
</evidence>
<evidence type="ECO:0000256" key="3">
    <source>
        <dbReference type="ARBA" id="ARBA00022475"/>
    </source>
</evidence>
<dbReference type="Pfam" id="PF00003">
    <property type="entry name" value="7tm_3"/>
    <property type="match status" value="1"/>
</dbReference>
<keyword evidence="4 12" id="KW-0812">Transmembrane</keyword>
<dbReference type="PROSITE" id="PS00980">
    <property type="entry name" value="G_PROTEIN_RECEP_F3_2"/>
    <property type="match status" value="1"/>
</dbReference>
<feature type="transmembrane region" description="Helical" evidence="12">
    <location>
        <begin position="297"/>
        <end position="316"/>
    </location>
</feature>
<evidence type="ECO:0000256" key="8">
    <source>
        <dbReference type="ARBA" id="ARBA00023170"/>
    </source>
</evidence>
<evidence type="ECO:0000256" key="10">
    <source>
        <dbReference type="ARBA" id="ARBA00023224"/>
    </source>
</evidence>
<keyword evidence="3" id="KW-1003">Cell membrane</keyword>
<dbReference type="FunFam" id="2.10.50.30:FF:000001">
    <property type="entry name" value="metabotropic glutamate receptor 1"/>
    <property type="match status" value="1"/>
</dbReference>
<comment type="subcellular location">
    <subcellularLocation>
        <location evidence="1">Cell membrane</location>
        <topology evidence="1">Multi-pass membrane protein</topology>
    </subcellularLocation>
</comment>
<dbReference type="InterPro" id="IPR011500">
    <property type="entry name" value="GPCR_3_9-Cys_dom"/>
</dbReference>
<dbReference type="AlphaFoldDB" id="A0A443SDE6"/>
<evidence type="ECO:0000256" key="1">
    <source>
        <dbReference type="ARBA" id="ARBA00004651"/>
    </source>
</evidence>
<evidence type="ECO:0000256" key="11">
    <source>
        <dbReference type="ARBA" id="ARBA00054813"/>
    </source>
</evidence>
<dbReference type="PROSITE" id="PS00981">
    <property type="entry name" value="G_PROTEIN_RECEP_F3_3"/>
    <property type="match status" value="1"/>
</dbReference>
<feature type="transmembrane region" description="Helical" evidence="12">
    <location>
        <begin position="135"/>
        <end position="162"/>
    </location>
</feature>
<accession>A0A443SDE6</accession>
<keyword evidence="8 14" id="KW-0675">Receptor</keyword>
<evidence type="ECO:0000313" key="14">
    <source>
        <dbReference type="EMBL" id="RWS25535.1"/>
    </source>
</evidence>
<keyword evidence="15" id="KW-1185">Reference proteome</keyword>
<comment type="function">
    <text evidence="11">G-protein coupled receptor for glutamate. Ligand binding causes a conformation change that triggers signaling via guanine nucleotide-binding proteins (G proteins) and modulates the activity of down-stream effectors.</text>
</comment>
<keyword evidence="7 12" id="KW-0472">Membrane</keyword>
<organism evidence="14 15">
    <name type="scientific">Leptotrombidium deliense</name>
    <dbReference type="NCBI Taxonomy" id="299467"/>
    <lineage>
        <taxon>Eukaryota</taxon>
        <taxon>Metazoa</taxon>
        <taxon>Ecdysozoa</taxon>
        <taxon>Arthropoda</taxon>
        <taxon>Chelicerata</taxon>
        <taxon>Arachnida</taxon>
        <taxon>Acari</taxon>
        <taxon>Acariformes</taxon>
        <taxon>Trombidiformes</taxon>
        <taxon>Prostigmata</taxon>
        <taxon>Anystina</taxon>
        <taxon>Parasitengona</taxon>
        <taxon>Trombiculoidea</taxon>
        <taxon>Trombiculidae</taxon>
        <taxon>Leptotrombidium</taxon>
    </lineage>
</organism>
<evidence type="ECO:0000256" key="9">
    <source>
        <dbReference type="ARBA" id="ARBA00023180"/>
    </source>
</evidence>
<dbReference type="Gene3D" id="2.10.50.30">
    <property type="entry name" value="GPCR, family 3, nine cysteines domain"/>
    <property type="match status" value="1"/>
</dbReference>
<feature type="transmembrane region" description="Helical" evidence="12">
    <location>
        <begin position="197"/>
        <end position="219"/>
    </location>
</feature>